<evidence type="ECO:0000313" key="3">
    <source>
        <dbReference type="Proteomes" id="UP000198211"/>
    </source>
</evidence>
<keyword evidence="3" id="KW-1185">Reference proteome</keyword>
<dbReference type="SUPFAM" id="SSF53098">
    <property type="entry name" value="Ribonuclease H-like"/>
    <property type="match status" value="1"/>
</dbReference>
<dbReference type="InterPro" id="IPR012337">
    <property type="entry name" value="RNaseH-like_sf"/>
</dbReference>
<protein>
    <recommendedName>
        <fullName evidence="1">HAT C-terminal dimerisation domain-containing protein</fullName>
    </recommendedName>
</protein>
<proteinExistence type="predicted"/>
<reference evidence="3" key="1">
    <citation type="submission" date="2017-03" db="EMBL/GenBank/DDBJ databases">
        <title>Phytopthora megakarya and P. palmivora, two closely related causual agents of cacao black pod achieved similar genome size and gene model numbers by different mechanisms.</title>
        <authorList>
            <person name="Ali S."/>
            <person name="Shao J."/>
            <person name="Larry D.J."/>
            <person name="Kronmiller B."/>
            <person name="Shen D."/>
            <person name="Strem M.D."/>
            <person name="Melnick R.L."/>
            <person name="Guiltinan M.J."/>
            <person name="Tyler B.M."/>
            <person name="Meinhardt L.W."/>
            <person name="Bailey B.A."/>
        </authorList>
    </citation>
    <scope>NUCLEOTIDE SEQUENCE [LARGE SCALE GENOMIC DNA]</scope>
    <source>
        <strain evidence="3">zdho120</strain>
    </source>
</reference>
<gene>
    <name evidence="2" type="ORF">PHMEG_00031858</name>
</gene>
<dbReference type="EMBL" id="NBNE01010290">
    <property type="protein sequence ID" value="OWY97580.1"/>
    <property type="molecule type" value="Genomic_DNA"/>
</dbReference>
<dbReference type="InterPro" id="IPR008906">
    <property type="entry name" value="HATC_C_dom"/>
</dbReference>
<name>A0A225UWR1_9STRA</name>
<sequence length="251" mass="28697">MLKSSFISEIQLFLHPNFNQLDVLKDRTAMSPKTYRRAQRRKDAVYDKLHALMKTVVVNEVDGMLNIFPVPPPAVFSDDLVELFSNATNEPIAPEQQQHINESRVEQELQHWFVTPTTLRRTDEGKPESVLSFWKHQQQSGTFRFLPLAPRIIYAIPVSSAQIERDFGVARRMVTFQRSSIAPHNIDMSILLSCNREYVDLTQFDKISTADARSHIPGHVLVTMDPDDNVDYEEIVNGYFSGDSATEDDDS</sequence>
<dbReference type="GO" id="GO:0046983">
    <property type="term" value="F:protein dimerization activity"/>
    <property type="evidence" value="ECO:0007669"/>
    <property type="project" value="InterPro"/>
</dbReference>
<comment type="caution">
    <text evidence="2">The sequence shown here is derived from an EMBL/GenBank/DDBJ whole genome shotgun (WGS) entry which is preliminary data.</text>
</comment>
<evidence type="ECO:0000313" key="2">
    <source>
        <dbReference type="EMBL" id="OWY97580.1"/>
    </source>
</evidence>
<dbReference type="Proteomes" id="UP000198211">
    <property type="component" value="Unassembled WGS sequence"/>
</dbReference>
<dbReference type="AlphaFoldDB" id="A0A225UWR1"/>
<organism evidence="2 3">
    <name type="scientific">Phytophthora megakarya</name>
    <dbReference type="NCBI Taxonomy" id="4795"/>
    <lineage>
        <taxon>Eukaryota</taxon>
        <taxon>Sar</taxon>
        <taxon>Stramenopiles</taxon>
        <taxon>Oomycota</taxon>
        <taxon>Peronosporomycetes</taxon>
        <taxon>Peronosporales</taxon>
        <taxon>Peronosporaceae</taxon>
        <taxon>Phytophthora</taxon>
    </lineage>
</organism>
<dbReference type="OrthoDB" id="122072at2759"/>
<evidence type="ECO:0000259" key="1">
    <source>
        <dbReference type="Pfam" id="PF05699"/>
    </source>
</evidence>
<accession>A0A225UWR1</accession>
<feature type="domain" description="HAT C-terminal dimerisation" evidence="1">
    <location>
        <begin position="108"/>
        <end position="190"/>
    </location>
</feature>
<dbReference type="Pfam" id="PF05699">
    <property type="entry name" value="Dimer_Tnp_hAT"/>
    <property type="match status" value="1"/>
</dbReference>